<evidence type="ECO:0000256" key="2">
    <source>
        <dbReference type="ARBA" id="ARBA00009509"/>
    </source>
</evidence>
<keyword evidence="10" id="KW-0812">Transmembrane</keyword>
<organism evidence="12 13">
    <name type="scientific">Arsenophonus nasoniae</name>
    <name type="common">son-killer infecting Nasonia vitripennis</name>
    <dbReference type="NCBI Taxonomy" id="638"/>
    <lineage>
        <taxon>Bacteria</taxon>
        <taxon>Pseudomonadati</taxon>
        <taxon>Pseudomonadota</taxon>
        <taxon>Gammaproteobacteria</taxon>
        <taxon>Enterobacterales</taxon>
        <taxon>Morganellaceae</taxon>
        <taxon>Arsenophonus</taxon>
    </lineage>
</organism>
<dbReference type="GO" id="GO:0009306">
    <property type="term" value="P:protein secretion"/>
    <property type="evidence" value="ECO:0007669"/>
    <property type="project" value="InterPro"/>
</dbReference>
<evidence type="ECO:0000256" key="4">
    <source>
        <dbReference type="ARBA" id="ARBA00022729"/>
    </source>
</evidence>
<dbReference type="InterPro" id="IPR006182">
    <property type="entry name" value="FliF_N_dom"/>
</dbReference>
<feature type="chain" id="PRO_5041514970" description="Lipoprotein" evidence="10">
    <location>
        <begin position="21"/>
        <end position="263"/>
    </location>
</feature>
<dbReference type="PANTHER" id="PTHR30046">
    <property type="entry name" value="FLAGELLAR M-RING PROTEIN"/>
    <property type="match status" value="1"/>
</dbReference>
<feature type="domain" description="Flagellar M-ring N-terminal" evidence="11">
    <location>
        <begin position="19"/>
        <end position="193"/>
    </location>
</feature>
<dbReference type="Gene3D" id="3.30.300.30">
    <property type="match status" value="1"/>
</dbReference>
<dbReference type="EMBL" id="CP123498">
    <property type="protein sequence ID" value="WGL94770.1"/>
    <property type="molecule type" value="Genomic_DNA"/>
</dbReference>
<keyword evidence="8 10" id="KW-0998">Cell outer membrane</keyword>
<dbReference type="RefSeq" id="WP_280628943.1">
    <property type="nucleotide sequence ID" value="NZ_CP123498.1"/>
</dbReference>
<dbReference type="InterPro" id="IPR045851">
    <property type="entry name" value="AMP-bd_C_sf"/>
</dbReference>
<dbReference type="NCBIfam" id="TIGR02544">
    <property type="entry name" value="III_secr_YscJ"/>
    <property type="match status" value="1"/>
</dbReference>
<keyword evidence="7 10" id="KW-0564">Palmitate</keyword>
<dbReference type="Pfam" id="PF01514">
    <property type="entry name" value="YscJ_FliF"/>
    <property type="match status" value="1"/>
</dbReference>
<evidence type="ECO:0000256" key="6">
    <source>
        <dbReference type="ARBA" id="ARBA00023136"/>
    </source>
</evidence>
<name>A0AA95K393_9GAMM</name>
<evidence type="ECO:0000256" key="7">
    <source>
        <dbReference type="ARBA" id="ARBA00023139"/>
    </source>
</evidence>
<dbReference type="InterPro" id="IPR003282">
    <property type="entry name" value="T3SS_SctJ"/>
</dbReference>
<keyword evidence="5" id="KW-0653">Protein transport</keyword>
<dbReference type="PRINTS" id="PR01338">
    <property type="entry name" value="TYPE3OMKPROT"/>
</dbReference>
<dbReference type="Gene3D" id="3.30.70.1530">
    <property type="entry name" value="Hypothetical protein rpa1041"/>
    <property type="match status" value="1"/>
</dbReference>
<dbReference type="PANTHER" id="PTHR30046:SF3">
    <property type="entry name" value="SECRETION SYSTEM APPARATUS LIPOPROTEIN SSAJ"/>
    <property type="match status" value="1"/>
</dbReference>
<dbReference type="AlphaFoldDB" id="A0AA95K393"/>
<keyword evidence="6 10" id="KW-0472">Membrane</keyword>
<reference evidence="12" key="1">
    <citation type="submission" date="2023-04" db="EMBL/GenBank/DDBJ databases">
        <title>Genome dynamics across the evolutionary transition to endosymbiosis.</title>
        <authorList>
            <person name="Siozios S."/>
            <person name="Nadal-Jimenez P."/>
            <person name="Azagi T."/>
            <person name="Sprong H."/>
            <person name="Frost C.L."/>
            <person name="Parratt S.R."/>
            <person name="Taylor G."/>
            <person name="Brettell L."/>
            <person name="Lew K.C."/>
            <person name="Croft L."/>
            <person name="King K.C."/>
            <person name="Brockhurst M.A."/>
            <person name="Hypsa V."/>
            <person name="Novakova E."/>
            <person name="Darby A.C."/>
            <person name="Hurst G.D.D."/>
        </authorList>
    </citation>
    <scope>NUCLEOTIDE SEQUENCE</scope>
    <source>
        <strain evidence="12">AIh</strain>
    </source>
</reference>
<protein>
    <recommendedName>
        <fullName evidence="10">Lipoprotein</fullName>
    </recommendedName>
</protein>
<sequence>MKKFYLNLILLLLLLTGCNEQELLKNLDQNQANEVIALLQQNNIDAYKKESAKSGYIIYIEKEDFIPAVDLINRYGLPRKPRLEIAQMFPSDSLVSSPLAEKARLYSGIEQRLAQSLHSIEGIVTAHVHISYELNSLENKKEHKYHVSALIKYNDTIKDVNLLINDIKRFLKNSVNGVSYDDISVVTTEMEQINRLKLISNHQGTTSSFIWLFFANIFIILIICFLFFLINKNRKVPALLTMNNNSMTKFIKEKLILKDRSNK</sequence>
<feature type="signal peptide" evidence="10">
    <location>
        <begin position="1"/>
        <end position="20"/>
    </location>
</feature>
<evidence type="ECO:0000259" key="11">
    <source>
        <dbReference type="Pfam" id="PF01514"/>
    </source>
</evidence>
<accession>A0AA95K393</accession>
<proteinExistence type="inferred from homology"/>
<evidence type="ECO:0000256" key="3">
    <source>
        <dbReference type="ARBA" id="ARBA00022448"/>
    </source>
</evidence>
<keyword evidence="3" id="KW-0813">Transport</keyword>
<keyword evidence="4 10" id="KW-0732">Signal</keyword>
<evidence type="ECO:0000313" key="13">
    <source>
        <dbReference type="Proteomes" id="UP001177597"/>
    </source>
</evidence>
<dbReference type="Proteomes" id="UP001177597">
    <property type="component" value="Chromosome"/>
</dbReference>
<gene>
    <name evidence="12" type="primary">sctJ</name>
    <name evidence="12" type="ORF">QE207_13865</name>
</gene>
<dbReference type="GO" id="GO:0009279">
    <property type="term" value="C:cell outer membrane"/>
    <property type="evidence" value="ECO:0007669"/>
    <property type="project" value="UniProtKB-SubCell"/>
</dbReference>
<keyword evidence="9 10" id="KW-0449">Lipoprotein</keyword>
<dbReference type="PROSITE" id="PS51257">
    <property type="entry name" value="PROKAR_LIPOPROTEIN"/>
    <property type="match status" value="1"/>
</dbReference>
<evidence type="ECO:0000256" key="1">
    <source>
        <dbReference type="ARBA" id="ARBA00004459"/>
    </source>
</evidence>
<evidence type="ECO:0000256" key="10">
    <source>
        <dbReference type="RuleBase" id="RU364102"/>
    </source>
</evidence>
<evidence type="ECO:0000313" key="12">
    <source>
        <dbReference type="EMBL" id="WGL94770.1"/>
    </source>
</evidence>
<dbReference type="InterPro" id="IPR043427">
    <property type="entry name" value="YscJ/FliF"/>
</dbReference>
<comment type="similarity">
    <text evidence="2 10">Belongs to the YscJ lipoprotein family.</text>
</comment>
<evidence type="ECO:0000256" key="8">
    <source>
        <dbReference type="ARBA" id="ARBA00023237"/>
    </source>
</evidence>
<comment type="subcellular location">
    <subcellularLocation>
        <location evidence="1">Cell outer membrane</location>
        <topology evidence="1">Lipid-anchor</topology>
    </subcellularLocation>
</comment>
<keyword evidence="10" id="KW-1133">Transmembrane helix</keyword>
<feature type="transmembrane region" description="Helical" evidence="10">
    <location>
        <begin position="209"/>
        <end position="230"/>
    </location>
</feature>
<evidence type="ECO:0000256" key="5">
    <source>
        <dbReference type="ARBA" id="ARBA00022927"/>
    </source>
</evidence>
<evidence type="ECO:0000256" key="9">
    <source>
        <dbReference type="ARBA" id="ARBA00023288"/>
    </source>
</evidence>